<evidence type="ECO:0000313" key="3">
    <source>
        <dbReference type="Proteomes" id="UP000310108"/>
    </source>
</evidence>
<proteinExistence type="predicted"/>
<dbReference type="Proteomes" id="UP000310108">
    <property type="component" value="Unassembled WGS sequence"/>
</dbReference>
<sequence>MVCPFPCPPKLRLPQMDMHMHGSAIPACAPGYIGVVIAILSASLHPYTCNDPYDNSESAEKLLPAPLFSSSADSVSSTIRPISCSYDGRNGHDMKASSSSIHCLSLSSRTLSSLMPSPGIPPAFGSRRLGHRGRIHSAAPGQMRATALLIGSVLDMIMDCSISSSMSAARDVPGPFCRSRGCTALGWMSSSEHSTLGKNSSARTASGSYARRSQCSTDGSCWNRCRLSCTIRKSLDEFLPSPATASFHSEMLAASSPSRSAPDCRIRPIARSFFKRSRYVVAPCFSCSFWCRSTMSRDHSLHALNFIDETGCSNSPRRSASSSASSSARKGRMIIGGSRPARGASRTLEPFRGRCCPSCPSCPSCPCCSRCTLVSSCSRPSGIAAPASFIRAATALALSSSSHRSRRNQADSLLTTLSSLPTTSVTHSHDSSASIPTFLLSWMVLGSSLRGSSGPVQTSMRTRP</sequence>
<feature type="region of interest" description="Disordered" evidence="1">
    <location>
        <begin position="312"/>
        <end position="345"/>
    </location>
</feature>
<reference evidence="2 3" key="1">
    <citation type="journal article" date="2019" name="PLoS ONE">
        <title>Comparative genome analysis indicates high evolutionary potential of pathogenicity genes in Colletotrichum tanaceti.</title>
        <authorList>
            <person name="Lelwala R.V."/>
            <person name="Korhonen P.K."/>
            <person name="Young N.D."/>
            <person name="Scott J.B."/>
            <person name="Ades P.A."/>
            <person name="Gasser R.B."/>
            <person name="Taylor P.W.J."/>
        </authorList>
    </citation>
    <scope>NUCLEOTIDE SEQUENCE [LARGE SCALE GENOMIC DNA]</scope>
    <source>
        <strain evidence="2">BRIP57314</strain>
    </source>
</reference>
<organism evidence="2 3">
    <name type="scientific">Colletotrichum tanaceti</name>
    <dbReference type="NCBI Taxonomy" id="1306861"/>
    <lineage>
        <taxon>Eukaryota</taxon>
        <taxon>Fungi</taxon>
        <taxon>Dikarya</taxon>
        <taxon>Ascomycota</taxon>
        <taxon>Pezizomycotina</taxon>
        <taxon>Sordariomycetes</taxon>
        <taxon>Hypocreomycetidae</taxon>
        <taxon>Glomerellales</taxon>
        <taxon>Glomerellaceae</taxon>
        <taxon>Colletotrichum</taxon>
        <taxon>Colletotrichum destructivum species complex</taxon>
    </lineage>
</organism>
<keyword evidence="3" id="KW-1185">Reference proteome</keyword>
<evidence type="ECO:0000256" key="1">
    <source>
        <dbReference type="SAM" id="MobiDB-lite"/>
    </source>
</evidence>
<dbReference type="AlphaFoldDB" id="A0A4U6X0B4"/>
<protein>
    <submittedName>
        <fullName evidence="2">Uncharacterized protein</fullName>
    </submittedName>
</protein>
<evidence type="ECO:0000313" key="2">
    <source>
        <dbReference type="EMBL" id="TKW48801.1"/>
    </source>
</evidence>
<comment type="caution">
    <text evidence="2">The sequence shown here is derived from an EMBL/GenBank/DDBJ whole genome shotgun (WGS) entry which is preliminary data.</text>
</comment>
<name>A0A4U6X0B4_9PEZI</name>
<accession>A0A4U6X0B4</accession>
<feature type="compositionally biased region" description="Low complexity" evidence="1">
    <location>
        <begin position="313"/>
        <end position="328"/>
    </location>
</feature>
<dbReference type="EMBL" id="PJEX01000716">
    <property type="protein sequence ID" value="TKW48801.1"/>
    <property type="molecule type" value="Genomic_DNA"/>
</dbReference>
<gene>
    <name evidence="2" type="ORF">CTA1_10169</name>
</gene>